<comment type="caution">
    <text evidence="1">The sequence shown here is derived from an EMBL/GenBank/DDBJ whole genome shotgun (WGS) entry which is preliminary data.</text>
</comment>
<dbReference type="PROSITE" id="PS51257">
    <property type="entry name" value="PROKAR_LIPOPROTEIN"/>
    <property type="match status" value="1"/>
</dbReference>
<gene>
    <name evidence="1" type="ORF">A3D07_00135</name>
</gene>
<dbReference type="STRING" id="1797716.A3D07_00135"/>
<proteinExistence type="predicted"/>
<organism evidence="1 2">
    <name type="scientific">Candidatus Curtissbacteria bacterium RIFCSPHIGHO2_02_FULL_42_15</name>
    <dbReference type="NCBI Taxonomy" id="1797716"/>
    <lineage>
        <taxon>Bacteria</taxon>
        <taxon>Candidatus Curtissiibacteriota</taxon>
    </lineage>
</organism>
<evidence type="ECO:0000313" key="2">
    <source>
        <dbReference type="Proteomes" id="UP000177124"/>
    </source>
</evidence>
<evidence type="ECO:0000313" key="1">
    <source>
        <dbReference type="EMBL" id="OGD89981.1"/>
    </source>
</evidence>
<accession>A0A1F5GDP1</accession>
<reference evidence="1 2" key="1">
    <citation type="journal article" date="2016" name="Nat. Commun.">
        <title>Thousands of microbial genomes shed light on interconnected biogeochemical processes in an aquifer system.</title>
        <authorList>
            <person name="Anantharaman K."/>
            <person name="Brown C.T."/>
            <person name="Hug L.A."/>
            <person name="Sharon I."/>
            <person name="Castelle C.J."/>
            <person name="Probst A.J."/>
            <person name="Thomas B.C."/>
            <person name="Singh A."/>
            <person name="Wilkins M.J."/>
            <person name="Karaoz U."/>
            <person name="Brodie E.L."/>
            <person name="Williams K.H."/>
            <person name="Hubbard S.S."/>
            <person name="Banfield J.F."/>
        </authorList>
    </citation>
    <scope>NUCLEOTIDE SEQUENCE [LARGE SCALE GENOMIC DNA]</scope>
</reference>
<dbReference type="EMBL" id="MFBF01000057">
    <property type="protein sequence ID" value="OGD89981.1"/>
    <property type="molecule type" value="Genomic_DNA"/>
</dbReference>
<protein>
    <recommendedName>
        <fullName evidence="3">Lipoprotein</fullName>
    </recommendedName>
</protein>
<evidence type="ECO:0008006" key="3">
    <source>
        <dbReference type="Google" id="ProtNLM"/>
    </source>
</evidence>
<sequence length="195" mass="22168">MGIKERIFGIGQRLAVTAVVASTAYACSSRNDTLETAQNTQPRISETSEKTIDVGADDDENLLNEADFRIAQDNLLKTIGWLDSQENPQIRAAADFIQKEVKRENFNISWGNSKEAYVPPTSISEKPKIAFSIRWLSDSGFNEENAAVSLFEAFYIYQKAYEDPERFSLDMEFRLDLEQEAQTEATQVFYRPETK</sequence>
<dbReference type="Proteomes" id="UP000177124">
    <property type="component" value="Unassembled WGS sequence"/>
</dbReference>
<dbReference type="AlphaFoldDB" id="A0A1F5GDP1"/>
<name>A0A1F5GDP1_9BACT</name>